<sequence length="208" mass="24376">MKPQLTTITATLLLAACSAPPETGRADSQPANKETVKMSENKTPPTTQREILERMLEMMKTSESIKDFTRERLEQVFGIKMRPHESDADSYVFSKQLTDNWWWEIEKYEDQVEKLDGFRFSFIEAFHNNHKDNEKPDFTEICDMDFDEFVQKVEKLGFTQKPVIVQDGMQMGVYLNKEDLQIEAAPWYYYPKNNPTEKRACIRKISIV</sequence>
<evidence type="ECO:0008006" key="4">
    <source>
        <dbReference type="Google" id="ProtNLM"/>
    </source>
</evidence>
<name>A0A1X3DE03_9NEIS</name>
<protein>
    <recommendedName>
        <fullName evidence="4">Lipoprotein</fullName>
    </recommendedName>
</protein>
<evidence type="ECO:0000313" key="2">
    <source>
        <dbReference type="EMBL" id="OSI17941.1"/>
    </source>
</evidence>
<keyword evidence="3" id="KW-1185">Reference proteome</keyword>
<comment type="caution">
    <text evidence="2">The sequence shown here is derived from an EMBL/GenBank/DDBJ whole genome shotgun (WGS) entry which is preliminary data.</text>
</comment>
<reference evidence="3" key="1">
    <citation type="submission" date="2017-01" db="EMBL/GenBank/DDBJ databases">
        <authorList>
            <person name="Wolfgang W.J."/>
            <person name="Cole J."/>
            <person name="Wroblewski D."/>
            <person name="Mcginnis J."/>
            <person name="Musser K.A."/>
        </authorList>
    </citation>
    <scope>NUCLEOTIDE SEQUENCE [LARGE SCALE GENOMIC DNA]</scope>
    <source>
        <strain evidence="3">DSM 19151</strain>
    </source>
</reference>
<dbReference type="Proteomes" id="UP000193118">
    <property type="component" value="Unassembled WGS sequence"/>
</dbReference>
<dbReference type="GeneID" id="94581888"/>
<dbReference type="RefSeq" id="WP_085365450.1">
    <property type="nucleotide sequence ID" value="NZ_CAUJPZ010000014.1"/>
</dbReference>
<dbReference type="STRING" id="194197.BWD09_04090"/>
<dbReference type="EMBL" id="MTBO01000006">
    <property type="protein sequence ID" value="OSI17941.1"/>
    <property type="molecule type" value="Genomic_DNA"/>
</dbReference>
<evidence type="ECO:0000313" key="3">
    <source>
        <dbReference type="Proteomes" id="UP000193118"/>
    </source>
</evidence>
<gene>
    <name evidence="2" type="ORF">BWD09_04090</name>
</gene>
<evidence type="ECO:0000256" key="1">
    <source>
        <dbReference type="SAM" id="MobiDB-lite"/>
    </source>
</evidence>
<accession>A0A1X3DE03</accession>
<feature type="region of interest" description="Disordered" evidence="1">
    <location>
        <begin position="19"/>
        <end position="46"/>
    </location>
</feature>
<organism evidence="2 3">
    <name type="scientific">Neisseria dentiae</name>
    <dbReference type="NCBI Taxonomy" id="194197"/>
    <lineage>
        <taxon>Bacteria</taxon>
        <taxon>Pseudomonadati</taxon>
        <taxon>Pseudomonadota</taxon>
        <taxon>Betaproteobacteria</taxon>
        <taxon>Neisseriales</taxon>
        <taxon>Neisseriaceae</taxon>
        <taxon>Neisseria</taxon>
    </lineage>
</organism>
<proteinExistence type="predicted"/>
<dbReference type="AlphaFoldDB" id="A0A1X3DE03"/>
<dbReference type="PROSITE" id="PS51257">
    <property type="entry name" value="PROKAR_LIPOPROTEIN"/>
    <property type="match status" value="1"/>
</dbReference>